<organism evidence="2">
    <name type="scientific">Anopheles darlingi</name>
    <name type="common">Mosquito</name>
    <dbReference type="NCBI Taxonomy" id="43151"/>
    <lineage>
        <taxon>Eukaryota</taxon>
        <taxon>Metazoa</taxon>
        <taxon>Ecdysozoa</taxon>
        <taxon>Arthropoda</taxon>
        <taxon>Hexapoda</taxon>
        <taxon>Insecta</taxon>
        <taxon>Pterygota</taxon>
        <taxon>Neoptera</taxon>
        <taxon>Endopterygota</taxon>
        <taxon>Diptera</taxon>
        <taxon>Nematocera</taxon>
        <taxon>Culicoidea</taxon>
        <taxon>Culicidae</taxon>
        <taxon>Anophelinae</taxon>
        <taxon>Anopheles</taxon>
    </lineage>
</organism>
<protein>
    <submittedName>
        <fullName evidence="2">Putative secreted protein</fullName>
    </submittedName>
</protein>
<evidence type="ECO:0000313" key="2">
    <source>
        <dbReference type="EMBL" id="MBW73894.1"/>
    </source>
</evidence>
<keyword evidence="1" id="KW-0732">Signal</keyword>
<feature type="signal peptide" evidence="1">
    <location>
        <begin position="1"/>
        <end position="19"/>
    </location>
</feature>
<proteinExistence type="predicted"/>
<reference evidence="2" key="1">
    <citation type="submission" date="2018-01" db="EMBL/GenBank/DDBJ databases">
        <title>An insight into the sialome of Amazonian anophelines.</title>
        <authorList>
            <person name="Ribeiro J.M."/>
            <person name="Scarpassa V."/>
            <person name="Calvo E."/>
        </authorList>
    </citation>
    <scope>NUCLEOTIDE SEQUENCE</scope>
</reference>
<dbReference type="AlphaFoldDB" id="A0A2M4D8I0"/>
<accession>A0A2M4D8I0</accession>
<sequence length="66" mass="7364">MATPPLTLLLLHPFTITNTVPQLPNAAPRTHLRAPARNTKCRPYPKTYLVMTGFAFTQMASNGFHK</sequence>
<dbReference type="EMBL" id="GGFL01009716">
    <property type="protein sequence ID" value="MBW73894.1"/>
    <property type="molecule type" value="Transcribed_RNA"/>
</dbReference>
<name>A0A2M4D8I0_ANODA</name>
<feature type="chain" id="PRO_5014876098" evidence="1">
    <location>
        <begin position="20"/>
        <end position="66"/>
    </location>
</feature>
<evidence type="ECO:0000256" key="1">
    <source>
        <dbReference type="SAM" id="SignalP"/>
    </source>
</evidence>